<name>A0AAD5VUP9_9AGAR</name>
<organism evidence="1 2">
    <name type="scientific">Leucocoprinus birnbaumii</name>
    <dbReference type="NCBI Taxonomy" id="56174"/>
    <lineage>
        <taxon>Eukaryota</taxon>
        <taxon>Fungi</taxon>
        <taxon>Dikarya</taxon>
        <taxon>Basidiomycota</taxon>
        <taxon>Agaricomycotina</taxon>
        <taxon>Agaricomycetes</taxon>
        <taxon>Agaricomycetidae</taxon>
        <taxon>Agaricales</taxon>
        <taxon>Agaricineae</taxon>
        <taxon>Agaricaceae</taxon>
        <taxon>Leucocoprinus</taxon>
    </lineage>
</organism>
<dbReference type="Proteomes" id="UP001213000">
    <property type="component" value="Unassembled WGS sequence"/>
</dbReference>
<accession>A0AAD5VUP9</accession>
<sequence length="296" mass="34198">MVFLPVSHLGGDIVLRHPAKDPFIFNDDVYRTTSGGNHVAWLAFHDNVDVELVNLHRGAVVYHCYELFWKKAISHYGERPLRNPSAFRSQPFLQALQQCLTESSFKHEHRFLAFALQNTYDIAITDTMDTESLCFYLKDSDKELAQTLRSAGMKLRLKFFYREGTWPTRERPICLCEPGFVIMRSNALEEWEKVELNRMHGGEVAYLMEEIGAKLVFLDNSPDEMEGEPPNDSAWLAEYQENVRNYFGRRRILTWVVPLGSSNIVATTQVVHDMVLYKATFYYQQGLVAEQEEGVD</sequence>
<comment type="caution">
    <text evidence="1">The sequence shown here is derived from an EMBL/GenBank/DDBJ whole genome shotgun (WGS) entry which is preliminary data.</text>
</comment>
<dbReference type="AlphaFoldDB" id="A0AAD5VUP9"/>
<dbReference type="EMBL" id="JANIEX010000238">
    <property type="protein sequence ID" value="KAJ3570419.1"/>
    <property type="molecule type" value="Genomic_DNA"/>
</dbReference>
<evidence type="ECO:0000313" key="2">
    <source>
        <dbReference type="Proteomes" id="UP001213000"/>
    </source>
</evidence>
<gene>
    <name evidence="1" type="ORF">NP233_g4409</name>
</gene>
<evidence type="ECO:0000313" key="1">
    <source>
        <dbReference type="EMBL" id="KAJ3570419.1"/>
    </source>
</evidence>
<reference evidence="1" key="1">
    <citation type="submission" date="2022-07" db="EMBL/GenBank/DDBJ databases">
        <title>Genome Sequence of Leucocoprinus birnbaumii.</title>
        <authorList>
            <person name="Buettner E."/>
        </authorList>
    </citation>
    <scope>NUCLEOTIDE SEQUENCE</scope>
    <source>
        <strain evidence="1">VT141</strain>
    </source>
</reference>
<protein>
    <submittedName>
        <fullName evidence="1">Uncharacterized protein</fullName>
    </submittedName>
</protein>
<keyword evidence="2" id="KW-1185">Reference proteome</keyword>
<proteinExistence type="predicted"/>